<dbReference type="EMBL" id="MUJZ01055032">
    <property type="protein sequence ID" value="OTF72698.1"/>
    <property type="molecule type" value="Genomic_DNA"/>
</dbReference>
<dbReference type="AlphaFoldDB" id="A0A1Y3AY12"/>
<evidence type="ECO:0000313" key="1">
    <source>
        <dbReference type="EMBL" id="OTF72698.1"/>
    </source>
</evidence>
<evidence type="ECO:0008006" key="3">
    <source>
        <dbReference type="Google" id="ProtNLM"/>
    </source>
</evidence>
<accession>A0A1Y3AY12</accession>
<comment type="caution">
    <text evidence="1">The sequence shown here is derived from an EMBL/GenBank/DDBJ whole genome shotgun (WGS) entry which is preliminary data.</text>
</comment>
<reference evidence="1 2" key="1">
    <citation type="submission" date="2017-03" db="EMBL/GenBank/DDBJ databases">
        <title>Genome Survey of Euroglyphus maynei.</title>
        <authorList>
            <person name="Arlian L.G."/>
            <person name="Morgan M.S."/>
            <person name="Rider S.D."/>
        </authorList>
    </citation>
    <scope>NUCLEOTIDE SEQUENCE [LARGE SCALE GENOMIC DNA]</scope>
    <source>
        <strain evidence="1">Arlian Lab</strain>
        <tissue evidence="1">Whole body</tissue>
    </source>
</reference>
<sequence length="82" mass="9319">MDQDTIIRCQSTNSPQVPQTKSLNKLFKINVHLNPTKAQIVDVRRDGMTIGSMVHATCLTWGSKPSAKIFWFIHDRPLLDVK</sequence>
<organism evidence="1 2">
    <name type="scientific">Euroglyphus maynei</name>
    <name type="common">Mayne's house dust mite</name>
    <dbReference type="NCBI Taxonomy" id="6958"/>
    <lineage>
        <taxon>Eukaryota</taxon>
        <taxon>Metazoa</taxon>
        <taxon>Ecdysozoa</taxon>
        <taxon>Arthropoda</taxon>
        <taxon>Chelicerata</taxon>
        <taxon>Arachnida</taxon>
        <taxon>Acari</taxon>
        <taxon>Acariformes</taxon>
        <taxon>Sarcoptiformes</taxon>
        <taxon>Astigmata</taxon>
        <taxon>Psoroptidia</taxon>
        <taxon>Analgoidea</taxon>
        <taxon>Pyroglyphidae</taxon>
        <taxon>Pyroglyphinae</taxon>
        <taxon>Euroglyphus</taxon>
    </lineage>
</organism>
<keyword evidence="2" id="KW-1185">Reference proteome</keyword>
<name>A0A1Y3AY12_EURMA</name>
<evidence type="ECO:0000313" key="2">
    <source>
        <dbReference type="Proteomes" id="UP000194236"/>
    </source>
</evidence>
<dbReference type="Proteomes" id="UP000194236">
    <property type="component" value="Unassembled WGS sequence"/>
</dbReference>
<gene>
    <name evidence="1" type="ORF">BLA29_007449</name>
</gene>
<dbReference type="OrthoDB" id="6410586at2759"/>
<proteinExistence type="predicted"/>
<protein>
    <recommendedName>
        <fullName evidence="3">Ig-like domain-containing protein</fullName>
    </recommendedName>
</protein>